<dbReference type="PROSITE" id="PS50994">
    <property type="entry name" value="INTEGRASE"/>
    <property type="match status" value="1"/>
</dbReference>
<dbReference type="Gene3D" id="3.30.420.10">
    <property type="entry name" value="Ribonuclease H-like superfamily/Ribonuclease H"/>
    <property type="match status" value="1"/>
</dbReference>
<evidence type="ECO:0000313" key="4">
    <source>
        <dbReference type="Proteomes" id="UP001221898"/>
    </source>
</evidence>
<protein>
    <recommendedName>
        <fullName evidence="2">Integrase catalytic domain-containing protein</fullName>
    </recommendedName>
</protein>
<evidence type="ECO:0000313" key="3">
    <source>
        <dbReference type="EMBL" id="KAJ8386347.1"/>
    </source>
</evidence>
<organism evidence="3 4">
    <name type="scientific">Aldrovandia affinis</name>
    <dbReference type="NCBI Taxonomy" id="143900"/>
    <lineage>
        <taxon>Eukaryota</taxon>
        <taxon>Metazoa</taxon>
        <taxon>Chordata</taxon>
        <taxon>Craniata</taxon>
        <taxon>Vertebrata</taxon>
        <taxon>Euteleostomi</taxon>
        <taxon>Actinopterygii</taxon>
        <taxon>Neopterygii</taxon>
        <taxon>Teleostei</taxon>
        <taxon>Notacanthiformes</taxon>
        <taxon>Halosauridae</taxon>
        <taxon>Aldrovandia</taxon>
    </lineage>
</organism>
<dbReference type="InterPro" id="IPR036397">
    <property type="entry name" value="RNaseH_sf"/>
</dbReference>
<dbReference type="InterPro" id="IPR040676">
    <property type="entry name" value="DUF5641"/>
</dbReference>
<dbReference type="AlphaFoldDB" id="A0AAD7RLX2"/>
<proteinExistence type="predicted"/>
<feature type="compositionally biased region" description="Polar residues" evidence="1">
    <location>
        <begin position="226"/>
        <end position="240"/>
    </location>
</feature>
<name>A0AAD7RLX2_9TELE</name>
<dbReference type="Pfam" id="PF05380">
    <property type="entry name" value="Peptidase_A17"/>
    <property type="match status" value="1"/>
</dbReference>
<dbReference type="Pfam" id="PF18701">
    <property type="entry name" value="DUF5641"/>
    <property type="match status" value="1"/>
</dbReference>
<feature type="region of interest" description="Disordered" evidence="1">
    <location>
        <begin position="427"/>
        <end position="450"/>
    </location>
</feature>
<dbReference type="InterPro" id="IPR012337">
    <property type="entry name" value="RNaseH-like_sf"/>
</dbReference>
<dbReference type="GO" id="GO:0003676">
    <property type="term" value="F:nucleic acid binding"/>
    <property type="evidence" value="ECO:0007669"/>
    <property type="project" value="InterPro"/>
</dbReference>
<gene>
    <name evidence="3" type="ORF">AAFF_G00174440</name>
</gene>
<feature type="region of interest" description="Disordered" evidence="1">
    <location>
        <begin position="145"/>
        <end position="189"/>
    </location>
</feature>
<feature type="compositionally biased region" description="Low complexity" evidence="1">
    <location>
        <begin position="172"/>
        <end position="189"/>
    </location>
</feature>
<dbReference type="SUPFAM" id="SSF53098">
    <property type="entry name" value="Ribonuclease H-like"/>
    <property type="match status" value="1"/>
</dbReference>
<comment type="caution">
    <text evidence="3">The sequence shown here is derived from an EMBL/GenBank/DDBJ whole genome shotgun (WGS) entry which is preliminary data.</text>
</comment>
<evidence type="ECO:0000256" key="1">
    <source>
        <dbReference type="SAM" id="MobiDB-lite"/>
    </source>
</evidence>
<dbReference type="GO" id="GO:0015074">
    <property type="term" value="P:DNA integration"/>
    <property type="evidence" value="ECO:0007669"/>
    <property type="project" value="InterPro"/>
</dbReference>
<dbReference type="PANTHER" id="PTHR47331">
    <property type="entry name" value="PHD-TYPE DOMAIN-CONTAINING PROTEIN"/>
    <property type="match status" value="1"/>
</dbReference>
<dbReference type="InterPro" id="IPR041588">
    <property type="entry name" value="Integrase_H2C2"/>
</dbReference>
<evidence type="ECO:0000259" key="2">
    <source>
        <dbReference type="PROSITE" id="PS50994"/>
    </source>
</evidence>
<dbReference type="Pfam" id="PF17921">
    <property type="entry name" value="Integrase_H2C2"/>
    <property type="match status" value="1"/>
</dbReference>
<dbReference type="InterPro" id="IPR001584">
    <property type="entry name" value="Integrase_cat-core"/>
</dbReference>
<sequence length="1262" mass="141505">MAYVPPSEDARPRRQVRQPGWMDEYEGYILPQAVRYGARATSVREDTDWSREIGGFAEMTPLTQHPVQLTLRPAEFSEMSPSHMGTAAPGYASTPRPYQCPPAVMEMLQQLQEDNQRLQLTVMDMRHQMTSSGAVQAPPSLYTALLPGPQESPPRRSRGHLAAATTPLDARSTTPAAGATGATPPACSTGQRYAEQYDSVPQSATPPQQLRGRLDAEAAPFLPQRGLSSSAPLRSGTESTYRGPKPSIPKFTRDDPREFSRLRLALENILPADSTERFRYQVLCDHLKFEEALLIADSYCNSPCPYSDTMASLIQTYGQPHQLSLQRIEELMEEPTIRSGDTAGFRKFALRVRALVGMLEQLGEDGRIELRCGSHVARLLRKLPQDLRATFCRCLYSRRDGVPSLMDFTEWLEYELVIQEGGDRLDRIGDAQGEKSKLKEGDKSKRAARKTTTVLHGAAQDTAPHAGPAEVSAPQEALDKPKTYCPYCSNTQHFLDQCSNFKQLTKEHKATWVKSNNRCWRCGRRHQAAQCRLKVLCKMCKGKHLEALHDVNLRAAKREVAAGAEVKSSTDVLYLDRRAGCNQVLLKVSKVLLRNGEHTLETYAILDDGSERTILLQDAAERLQLQGTPESLILRTVREDRRELHGSSVTFKISPAGQPTKTFTVTNAFTAEDAAGHVEVAFLTARSRVAPKRQLSIPQLELCAALTGAQLANLLIRELTLEVSRVVMWTDSTTVLAWIQSDSYRFKVFVGTRIAEIQELTDSQAWRYVETSENPADDLTRGKTLQDLIGENRWTQGPPFLWLPPDQWLTHPIAEGEDVAEELRRPTTCLMATVTTNHPLPDAQQFSSFSELVKATARHLHGAAADEEETPTAEKFKEAELSILRHVVTKLLIRQVDSDLKHPGAERLFAELRRKFWILRGREAIRREQRSCPECQRWRAQPVNPKMADLPPARLRLYRPPFFSTGIDCFGPLQVKVGCRSEKRWGLLFKCLTTRAVHIEVLSSINTNSFLMALRRFISRRGKPAELLSDQGTNFRGGNRELQEAFRDMHPSLQAELAEHQIKFCFNPPGAPHFGGSWEREIRSIKTALTATMGSQVVSGEVLTTTLIEIEGILNSKPIGYVSSDVADPDPVTPNLLLMGRLDPSLPQAVYHDSELLGRRHWRACQILSDRFWAQFLRHYLPTLQTRSKWQANTAPLQLGTVVMILDPQLPRASWPVGKISKVFPGADGLIRTAEIKVRDRAYVRPVSRLIRLPAVPEDDAQ</sequence>
<keyword evidence="4" id="KW-1185">Reference proteome</keyword>
<dbReference type="InterPro" id="IPR008042">
    <property type="entry name" value="Retrotrans_Pao"/>
</dbReference>
<accession>A0AAD7RLX2</accession>
<feature type="region of interest" description="Disordered" evidence="1">
    <location>
        <begin position="222"/>
        <end position="254"/>
    </location>
</feature>
<dbReference type="EMBL" id="JAINUG010000230">
    <property type="protein sequence ID" value="KAJ8386347.1"/>
    <property type="molecule type" value="Genomic_DNA"/>
</dbReference>
<feature type="compositionally biased region" description="Basic and acidic residues" evidence="1">
    <location>
        <begin position="427"/>
        <end position="445"/>
    </location>
</feature>
<feature type="domain" description="Integrase catalytic" evidence="2">
    <location>
        <begin position="956"/>
        <end position="1142"/>
    </location>
</feature>
<dbReference type="Proteomes" id="UP001221898">
    <property type="component" value="Unassembled WGS sequence"/>
</dbReference>
<reference evidence="3" key="1">
    <citation type="journal article" date="2023" name="Science">
        <title>Genome structures resolve the early diversification of teleost fishes.</title>
        <authorList>
            <person name="Parey E."/>
            <person name="Louis A."/>
            <person name="Montfort J."/>
            <person name="Bouchez O."/>
            <person name="Roques C."/>
            <person name="Iampietro C."/>
            <person name="Lluch J."/>
            <person name="Castinel A."/>
            <person name="Donnadieu C."/>
            <person name="Desvignes T."/>
            <person name="Floi Bucao C."/>
            <person name="Jouanno E."/>
            <person name="Wen M."/>
            <person name="Mejri S."/>
            <person name="Dirks R."/>
            <person name="Jansen H."/>
            <person name="Henkel C."/>
            <person name="Chen W.J."/>
            <person name="Zahm M."/>
            <person name="Cabau C."/>
            <person name="Klopp C."/>
            <person name="Thompson A.W."/>
            <person name="Robinson-Rechavi M."/>
            <person name="Braasch I."/>
            <person name="Lecointre G."/>
            <person name="Bobe J."/>
            <person name="Postlethwait J.H."/>
            <person name="Berthelot C."/>
            <person name="Roest Crollius H."/>
            <person name="Guiguen Y."/>
        </authorList>
    </citation>
    <scope>NUCLEOTIDE SEQUENCE</scope>
    <source>
        <strain evidence="3">NC1722</strain>
    </source>
</reference>